<name>A0ACB8YZF0_CICIN</name>
<sequence length="180" mass="19916">MTTVWLSFDSKEQNACYGDAGGFHLVVVKPPPLSRRLQLVSYVTVESVIETSVDEEVIGSTDVEMVMNIEMDTCPGFISDSRDRVVWTNKAFRQMVGAGHVIGGENMAVVLVRKDNWTPSPVSYPTFTCKVRVNSATHSDHRSAPSPLSPTRTLPCDVWRMERGACAWRLDVKAALSLGR</sequence>
<reference evidence="2" key="1">
    <citation type="journal article" date="2022" name="Mol. Ecol. Resour.">
        <title>The genomes of chicory, endive, great burdock and yacon provide insights into Asteraceae palaeo-polyploidization history and plant inulin production.</title>
        <authorList>
            <person name="Fan W."/>
            <person name="Wang S."/>
            <person name="Wang H."/>
            <person name="Wang A."/>
            <person name="Jiang F."/>
            <person name="Liu H."/>
            <person name="Zhao H."/>
            <person name="Xu D."/>
            <person name="Zhang Y."/>
        </authorList>
    </citation>
    <scope>NUCLEOTIDE SEQUENCE [LARGE SCALE GENOMIC DNA]</scope>
    <source>
        <strain evidence="2">cv. Punajuju</strain>
    </source>
</reference>
<comment type="caution">
    <text evidence="1">The sequence shown here is derived from an EMBL/GenBank/DDBJ whole genome shotgun (WGS) entry which is preliminary data.</text>
</comment>
<evidence type="ECO:0000313" key="1">
    <source>
        <dbReference type="EMBL" id="KAI3690339.1"/>
    </source>
</evidence>
<reference evidence="1 2" key="2">
    <citation type="journal article" date="2022" name="Mol. Ecol. Resour.">
        <title>The genomes of chicory, endive, great burdock and yacon provide insights into Asteraceae paleo-polyploidization history and plant inulin production.</title>
        <authorList>
            <person name="Fan W."/>
            <person name="Wang S."/>
            <person name="Wang H."/>
            <person name="Wang A."/>
            <person name="Jiang F."/>
            <person name="Liu H."/>
            <person name="Zhao H."/>
            <person name="Xu D."/>
            <person name="Zhang Y."/>
        </authorList>
    </citation>
    <scope>NUCLEOTIDE SEQUENCE [LARGE SCALE GENOMIC DNA]</scope>
    <source>
        <strain evidence="2">cv. Punajuju</strain>
        <tissue evidence="1">Leaves</tissue>
    </source>
</reference>
<accession>A0ACB8YZF0</accession>
<evidence type="ECO:0000313" key="2">
    <source>
        <dbReference type="Proteomes" id="UP001055811"/>
    </source>
</evidence>
<protein>
    <submittedName>
        <fullName evidence="1">Uncharacterized protein</fullName>
    </submittedName>
</protein>
<keyword evidence="2" id="KW-1185">Reference proteome</keyword>
<organism evidence="1 2">
    <name type="scientific">Cichorium intybus</name>
    <name type="common">Chicory</name>
    <dbReference type="NCBI Taxonomy" id="13427"/>
    <lineage>
        <taxon>Eukaryota</taxon>
        <taxon>Viridiplantae</taxon>
        <taxon>Streptophyta</taxon>
        <taxon>Embryophyta</taxon>
        <taxon>Tracheophyta</taxon>
        <taxon>Spermatophyta</taxon>
        <taxon>Magnoliopsida</taxon>
        <taxon>eudicotyledons</taxon>
        <taxon>Gunneridae</taxon>
        <taxon>Pentapetalae</taxon>
        <taxon>asterids</taxon>
        <taxon>campanulids</taxon>
        <taxon>Asterales</taxon>
        <taxon>Asteraceae</taxon>
        <taxon>Cichorioideae</taxon>
        <taxon>Cichorieae</taxon>
        <taxon>Cichoriinae</taxon>
        <taxon>Cichorium</taxon>
    </lineage>
</organism>
<dbReference type="EMBL" id="CM042017">
    <property type="protein sequence ID" value="KAI3690339.1"/>
    <property type="molecule type" value="Genomic_DNA"/>
</dbReference>
<proteinExistence type="predicted"/>
<gene>
    <name evidence="1" type="ORF">L2E82_48330</name>
</gene>
<dbReference type="Proteomes" id="UP001055811">
    <property type="component" value="Linkage Group LG09"/>
</dbReference>